<name>K0SG65_THAOC</name>
<reference evidence="2 3" key="1">
    <citation type="journal article" date="2012" name="Genome Biol.">
        <title>Genome and low-iron response of an oceanic diatom adapted to chronic iron limitation.</title>
        <authorList>
            <person name="Lommer M."/>
            <person name="Specht M."/>
            <person name="Roy A.S."/>
            <person name="Kraemer L."/>
            <person name="Andreson R."/>
            <person name="Gutowska M.A."/>
            <person name="Wolf J."/>
            <person name="Bergner S.V."/>
            <person name="Schilhabel M.B."/>
            <person name="Klostermeier U.C."/>
            <person name="Beiko R.G."/>
            <person name="Rosenstiel P."/>
            <person name="Hippler M."/>
            <person name="Laroche J."/>
        </authorList>
    </citation>
    <scope>NUCLEOTIDE SEQUENCE [LARGE SCALE GENOMIC DNA]</scope>
    <source>
        <strain evidence="2 3">CCMP1005</strain>
    </source>
</reference>
<proteinExistence type="predicted"/>
<gene>
    <name evidence="2" type="ORF">THAOC_14937</name>
</gene>
<keyword evidence="3" id="KW-1185">Reference proteome</keyword>
<keyword evidence="1" id="KW-1133">Transmembrane helix</keyword>
<comment type="caution">
    <text evidence="2">The sequence shown here is derived from an EMBL/GenBank/DDBJ whole genome shotgun (WGS) entry which is preliminary data.</text>
</comment>
<dbReference type="AlphaFoldDB" id="K0SG65"/>
<keyword evidence="1" id="KW-0472">Membrane</keyword>
<keyword evidence="1" id="KW-0812">Transmembrane</keyword>
<evidence type="ECO:0000256" key="1">
    <source>
        <dbReference type="SAM" id="Phobius"/>
    </source>
</evidence>
<sequence>MHDCDYCDAVSPMRCHSPTEQRDCRRAFIALTTVGALYMNRLIVAWRLIRRRVSGSGVTSIECHFGPHNPQTPCGMSPQDTTRGAAEARALNHGAELRELWSVSTGRP</sequence>
<accession>K0SG65</accession>
<evidence type="ECO:0000313" key="2">
    <source>
        <dbReference type="EMBL" id="EJK64340.1"/>
    </source>
</evidence>
<organism evidence="2 3">
    <name type="scientific">Thalassiosira oceanica</name>
    <name type="common">Marine diatom</name>
    <dbReference type="NCBI Taxonomy" id="159749"/>
    <lineage>
        <taxon>Eukaryota</taxon>
        <taxon>Sar</taxon>
        <taxon>Stramenopiles</taxon>
        <taxon>Ochrophyta</taxon>
        <taxon>Bacillariophyta</taxon>
        <taxon>Coscinodiscophyceae</taxon>
        <taxon>Thalassiosirophycidae</taxon>
        <taxon>Thalassiosirales</taxon>
        <taxon>Thalassiosiraceae</taxon>
        <taxon>Thalassiosira</taxon>
    </lineage>
</organism>
<protein>
    <submittedName>
        <fullName evidence="2">Uncharacterized protein</fullName>
    </submittedName>
</protein>
<feature type="transmembrane region" description="Helical" evidence="1">
    <location>
        <begin position="27"/>
        <end position="49"/>
    </location>
</feature>
<dbReference type="Proteomes" id="UP000266841">
    <property type="component" value="Unassembled WGS sequence"/>
</dbReference>
<dbReference type="EMBL" id="AGNL01017366">
    <property type="protein sequence ID" value="EJK64340.1"/>
    <property type="molecule type" value="Genomic_DNA"/>
</dbReference>
<evidence type="ECO:0000313" key="3">
    <source>
        <dbReference type="Proteomes" id="UP000266841"/>
    </source>
</evidence>